<feature type="compositionally biased region" description="Polar residues" evidence="3">
    <location>
        <begin position="1620"/>
        <end position="1632"/>
    </location>
</feature>
<accession>A0A8J2MM21</accession>
<dbReference type="OrthoDB" id="76388at2759"/>
<dbReference type="InterPro" id="IPR029070">
    <property type="entry name" value="Chitinase_insertion_sf"/>
</dbReference>
<dbReference type="InterPro" id="IPR011583">
    <property type="entry name" value="Chitinase_II/V-like_cat"/>
</dbReference>
<feature type="compositionally biased region" description="Low complexity" evidence="3">
    <location>
        <begin position="1708"/>
        <end position="1722"/>
    </location>
</feature>
<dbReference type="SUPFAM" id="SSF57625">
    <property type="entry name" value="Invertebrate chitin-binding proteins"/>
    <property type="match status" value="3"/>
</dbReference>
<feature type="region of interest" description="Disordered" evidence="3">
    <location>
        <begin position="963"/>
        <end position="1018"/>
    </location>
</feature>
<dbReference type="Gene3D" id="3.10.50.10">
    <property type="match status" value="1"/>
</dbReference>
<feature type="compositionally biased region" description="Gly residues" evidence="3">
    <location>
        <begin position="775"/>
        <end position="790"/>
    </location>
</feature>
<dbReference type="SMART" id="SM00636">
    <property type="entry name" value="Glyco_18"/>
    <property type="match status" value="1"/>
</dbReference>
<keyword evidence="6" id="KW-1185">Reference proteome</keyword>
<name>A0A8J2MM21_COTCN</name>
<dbReference type="InterPro" id="IPR050314">
    <property type="entry name" value="Glycosyl_Hydrlase_18"/>
</dbReference>
<evidence type="ECO:0000259" key="4">
    <source>
        <dbReference type="PROSITE" id="PS50940"/>
    </source>
</evidence>
<comment type="similarity">
    <text evidence="1">Belongs to the glycosyl hydrolase 18 family. Chitinase class II subfamily.</text>
</comment>
<feature type="compositionally biased region" description="Polar residues" evidence="3">
    <location>
        <begin position="1642"/>
        <end position="1660"/>
    </location>
</feature>
<organism evidence="5 6">
    <name type="scientific">Cotesia congregata</name>
    <name type="common">Parasitoid wasp</name>
    <name type="synonym">Apanteles congregatus</name>
    <dbReference type="NCBI Taxonomy" id="51543"/>
    <lineage>
        <taxon>Eukaryota</taxon>
        <taxon>Metazoa</taxon>
        <taxon>Ecdysozoa</taxon>
        <taxon>Arthropoda</taxon>
        <taxon>Hexapoda</taxon>
        <taxon>Insecta</taxon>
        <taxon>Pterygota</taxon>
        <taxon>Neoptera</taxon>
        <taxon>Endopterygota</taxon>
        <taxon>Hymenoptera</taxon>
        <taxon>Apocrita</taxon>
        <taxon>Ichneumonoidea</taxon>
        <taxon>Braconidae</taxon>
        <taxon>Microgastrinae</taxon>
        <taxon>Cotesia</taxon>
    </lineage>
</organism>
<dbReference type="PANTHER" id="PTHR11177">
    <property type="entry name" value="CHITINASE"/>
    <property type="match status" value="1"/>
</dbReference>
<feature type="region of interest" description="Disordered" evidence="3">
    <location>
        <begin position="1675"/>
        <end position="1726"/>
    </location>
</feature>
<dbReference type="InterPro" id="IPR036508">
    <property type="entry name" value="Chitin-bd_dom_sf"/>
</dbReference>
<feature type="domain" description="Chitin-binding type-2" evidence="4">
    <location>
        <begin position="388"/>
        <end position="453"/>
    </location>
</feature>
<dbReference type="InterPro" id="IPR002557">
    <property type="entry name" value="Chitin-bd_dom"/>
</dbReference>
<dbReference type="GO" id="GO:0004568">
    <property type="term" value="F:chitinase activity"/>
    <property type="evidence" value="ECO:0007669"/>
    <property type="project" value="TreeGrafter"/>
</dbReference>
<keyword evidence="2" id="KW-0147">Chitin-binding</keyword>
<proteinExistence type="inferred from homology"/>
<protein>
    <recommendedName>
        <fullName evidence="4">Chitin-binding type-2 domain-containing protein</fullName>
    </recommendedName>
</protein>
<dbReference type="GO" id="GO:0008061">
    <property type="term" value="F:chitin binding"/>
    <property type="evidence" value="ECO:0007669"/>
    <property type="project" value="UniProtKB-KW"/>
</dbReference>
<dbReference type="Proteomes" id="UP000786811">
    <property type="component" value="Unassembled WGS sequence"/>
</dbReference>
<evidence type="ECO:0000256" key="2">
    <source>
        <dbReference type="ARBA" id="ARBA00022669"/>
    </source>
</evidence>
<dbReference type="PANTHER" id="PTHR11177:SF235">
    <property type="entry name" value="CHITINASE-LIKE PROTEIN IDGF1-RELATED"/>
    <property type="match status" value="1"/>
</dbReference>
<dbReference type="GO" id="GO:0005576">
    <property type="term" value="C:extracellular region"/>
    <property type="evidence" value="ECO:0007669"/>
    <property type="project" value="InterPro"/>
</dbReference>
<comment type="caution">
    <text evidence="5">The sequence shown here is derived from an EMBL/GenBank/DDBJ whole genome shotgun (WGS) entry which is preliminary data.</text>
</comment>
<gene>
    <name evidence="5" type="ORF">HICCMSTLAB_LOCUS7002</name>
</gene>
<dbReference type="GO" id="GO:0005975">
    <property type="term" value="P:carbohydrate metabolic process"/>
    <property type="evidence" value="ECO:0007669"/>
    <property type="project" value="InterPro"/>
</dbReference>
<dbReference type="InterPro" id="IPR001223">
    <property type="entry name" value="Glyco_hydro18_cat"/>
</dbReference>
<feature type="region of interest" description="Disordered" evidence="3">
    <location>
        <begin position="1044"/>
        <end position="1063"/>
    </location>
</feature>
<evidence type="ECO:0000256" key="1">
    <source>
        <dbReference type="ARBA" id="ARBA00009121"/>
    </source>
</evidence>
<feature type="region of interest" description="Disordered" evidence="3">
    <location>
        <begin position="543"/>
        <end position="568"/>
    </location>
</feature>
<dbReference type="InterPro" id="IPR017853">
    <property type="entry name" value="GH"/>
</dbReference>
<feature type="region of interest" description="Disordered" evidence="3">
    <location>
        <begin position="817"/>
        <end position="946"/>
    </location>
</feature>
<dbReference type="PROSITE" id="PS50940">
    <property type="entry name" value="CHIT_BIND_II"/>
    <property type="match status" value="3"/>
</dbReference>
<feature type="compositionally biased region" description="Basic and acidic residues" evidence="3">
    <location>
        <begin position="818"/>
        <end position="933"/>
    </location>
</feature>
<feature type="compositionally biased region" description="Polar residues" evidence="3">
    <location>
        <begin position="1919"/>
        <end position="1938"/>
    </location>
</feature>
<feature type="compositionally biased region" description="Gly residues" evidence="3">
    <location>
        <begin position="720"/>
        <end position="730"/>
    </location>
</feature>
<reference evidence="5" key="1">
    <citation type="submission" date="2021-04" db="EMBL/GenBank/DDBJ databases">
        <authorList>
            <person name="Chebbi M.A.C M."/>
        </authorList>
    </citation>
    <scope>NUCLEOTIDE SEQUENCE</scope>
</reference>
<sequence>MNVNKYRIKCPVQRMSPGREIFCYTSTFDFKQLEDSICRCTTLVHQGHDFQDLTTTGLGDLRKSLVQLNPVLQFVISINDARGRLKTSADARQEAVARILRVLNKVDGVELNVTAGTKERLVHFVQGLKNEITRKTLKKRIILALPTKSEQLAKQFDIKELSKYVDLFAIPTHYLTDEAENYKTFHPSRLMGLFDLLNTDSLVDLVHGLGAAKRKILVSLPASGYKFTLKIKDLNTPRAPAEAISPVSINREQLCRAISQGEWTIERDEDLTAPYAFSNNSWIAFEDKISAKIKGKYVLLRDLAGLAIRDLENDLKNDCGNTITENVYNSITENRRKSREAVLTSLEDDIYSPETLYPKNLKSSDYRISRIIDSKGQIQAVRENIQTEFSCPHQGYYVHPHSCNRFYRCVQFDQHVEQYSVFEFDCPAGLAFDETTDVCVWPGSLSKGSACPGSPEIAPSAPKRFECSKEGYFADPENCQWFFACMDLGGEKMLAYEFQCPYGLVFDESKLACEWPWLVPKCAGTNYEHKGFGGSGHPGYDGSHGDGGYGSKGHGGGGGHGGYDGKEHDEGYGDYDGKGYDGGYGGYDGKGHDGGYGGKGHDGGYDGKGHDGGYDGKGHDGGYGGKGHDGGYDGKGHDGGYDGKEHDGGYGGKGHDGGYDGKGHDGGYGGKGNDEGYDEKGHDGGYDGKGNDGGHDGKGHDGGYDGEGHDGGYDGKENDGGYGGKGQDGGYDGKGHDGGYDGKGNDGGHGGNGEKGHDGSYDDKGHDGGYDAKGNEGGYGGYDESSQGGGGGSEYGGYDYSGYGGKGIDGFYDGDSDYGEKDIGKEDGGHNESHNKGGSHGGKDTDHSSEMGKGHEGGHEESHGTKDMGHHYDGMEKGHDGGEDGHGNDGHDMHGYDRSNDDKEKDAHSGKEDEYPKKPEDDYQEKDQDKESGHGYTTINSYSTNPDYPSVLFSGYSPSPGGYSTGAGHSTQTGPYRPQYSTSGYTYSRPGYQNTKSNSYSTNDQKNTVHSGYSTYPQSPIYREGTEFVTKGSHAPGITIYQKEFTKPGSGTTSRGLFTPGKTFPGVLEEGNTIITRPSFGNEYYPNQAGGSFTQGATIKTQESSVTSGNQFYTNKAGFGSKIPTLTPVSSIPSTGNGYYSTGFATGNGYYTPDLKPKGYTSVTSTGNDYYTNEASKSYSGNTYSNPGYTSVYTKSNINKQFKTTNYGNKAFTPIEANYPGNTYYTNQSGYNKTISGSSGTLFTPKMSVTATGNEFYPNQAGNPITNLEIPITTADDGTGYKTNEYYDNGGRGTIRYNNGLVTHKYTEEDIKDNGAIFPIYPTPDFGQTNTVSASSNGVYTRGGFTKIGPTKTGITTAQIGGTGSYVAQDLDMQKPRGKPDQIGANAFGTVPSKESAKGQDNSVPTVTPFFNVQVYNGPSVATASPAVANTYSYAKSTTPQYQENMYQYDKTSIAASAGEYSQPGSKYPTLSIGAVGYTSSPVIDYQTTVFEAARIPTVPKVKVDAAFSTDSPPVPAGGYSNGNDGSLDINVSFQPTGSSFSAAEDNEVTKTGFGYEGSQDQTDFRGKVEDKESVSVESASYQSTASNEQNLRVPTFVISYTEAPGSKKTKESPIKGYSYTGSTPNFDTKATQPLKYPSKPSRPTVTPQTNLKKPTSNYNRGIVKYTPADYDETRYSSGLSGTDSHPKTPDYDISENSFPTERNRYQSTNLPSISKSSSSFSGTGRFNSYTTNRPVTTYSDSNRKIELSKSDAISKSSEVATTKTAVGKVIVKFSDLHPLLLGKLGAECTCKADPFAIKGNKPLLIDSSNGKVDLRNYDESDIYVDLDKNRSGDSYESYENYESKSSKEVFSSRVTPVVAEFNNGRTKTAKIRVPSPGYLPASRTISATRRPLLSNNLVSTTASSLRVSASDIESYSTRARSRSGKSIGTFRSTNSPSPSGPVTEPTNRASEDRIDYGEVGVLELNPEGKAECARPGLFRHPKLCNKFYACHWDNWKKKFTLHIFNCPIHLTFDNRAGACNWPTKGPACQDNNLLV</sequence>
<feature type="compositionally biased region" description="Basic and acidic residues" evidence="3">
    <location>
        <begin position="731"/>
        <end position="774"/>
    </location>
</feature>
<feature type="region of interest" description="Disordered" evidence="3">
    <location>
        <begin position="1605"/>
        <end position="1662"/>
    </location>
</feature>
<evidence type="ECO:0000313" key="5">
    <source>
        <dbReference type="EMBL" id="CAG5093676.1"/>
    </source>
</evidence>
<feature type="region of interest" description="Disordered" evidence="3">
    <location>
        <begin position="1919"/>
        <end position="1953"/>
    </location>
</feature>
<dbReference type="Pfam" id="PF01607">
    <property type="entry name" value="CBM_14"/>
    <property type="match status" value="3"/>
</dbReference>
<feature type="compositionally biased region" description="Polar residues" evidence="3">
    <location>
        <begin position="935"/>
        <end position="946"/>
    </location>
</feature>
<feature type="compositionally biased region" description="Gly residues" evidence="3">
    <location>
        <begin position="545"/>
        <end position="562"/>
    </location>
</feature>
<dbReference type="Gene3D" id="3.20.20.80">
    <property type="entry name" value="Glycosidases"/>
    <property type="match status" value="1"/>
</dbReference>
<dbReference type="GO" id="GO:0006032">
    <property type="term" value="P:chitin catabolic process"/>
    <property type="evidence" value="ECO:0007669"/>
    <property type="project" value="TreeGrafter"/>
</dbReference>
<dbReference type="EMBL" id="CAJNRD030001120">
    <property type="protein sequence ID" value="CAG5093676.1"/>
    <property type="molecule type" value="Genomic_DNA"/>
</dbReference>
<feature type="domain" description="Chitin-binding type-2" evidence="4">
    <location>
        <begin position="464"/>
        <end position="524"/>
    </location>
</feature>
<dbReference type="Gene3D" id="2.170.140.10">
    <property type="entry name" value="Chitin binding domain"/>
    <property type="match status" value="3"/>
</dbReference>
<evidence type="ECO:0000313" key="6">
    <source>
        <dbReference type="Proteomes" id="UP000786811"/>
    </source>
</evidence>
<evidence type="ECO:0000256" key="3">
    <source>
        <dbReference type="SAM" id="MobiDB-lite"/>
    </source>
</evidence>
<dbReference type="SMART" id="SM00494">
    <property type="entry name" value="ChtBD2"/>
    <property type="match status" value="3"/>
</dbReference>
<feature type="domain" description="Chitin-binding type-2" evidence="4">
    <location>
        <begin position="1970"/>
        <end position="2031"/>
    </location>
</feature>
<feature type="region of interest" description="Disordered" evidence="3">
    <location>
        <begin position="636"/>
        <end position="790"/>
    </location>
</feature>
<feature type="compositionally biased region" description="Basic and acidic residues" evidence="3">
    <location>
        <begin position="636"/>
        <end position="665"/>
    </location>
</feature>
<feature type="compositionally biased region" description="Polar residues" evidence="3">
    <location>
        <begin position="967"/>
        <end position="1018"/>
    </location>
</feature>
<dbReference type="Pfam" id="PF00704">
    <property type="entry name" value="Glyco_hydro_18"/>
    <property type="match status" value="1"/>
</dbReference>
<dbReference type="SUPFAM" id="SSF51445">
    <property type="entry name" value="(Trans)glycosidases"/>
    <property type="match status" value="1"/>
</dbReference>
<feature type="compositionally biased region" description="Basic and acidic residues" evidence="3">
    <location>
        <begin position="672"/>
        <end position="719"/>
    </location>
</feature>